<reference evidence="1" key="1">
    <citation type="submission" date="2019-08" db="EMBL/GenBank/DDBJ databases">
        <authorList>
            <person name="Kucharzyk K."/>
            <person name="Murdoch R.W."/>
            <person name="Higgins S."/>
            <person name="Loffler F."/>
        </authorList>
    </citation>
    <scope>NUCLEOTIDE SEQUENCE</scope>
</reference>
<gene>
    <name evidence="1" type="ORF">SDC9_203669</name>
</gene>
<sequence>MGKRPYRCGQAERGIQLPAGLQKPIGLRRGKPGGENFRSHPFGRAHRVRNAGGIIIAGQQLALANKGQKALQRTGKPRRHAGHWGSFVLGQFGHAPGPMEIPLE</sequence>
<protein>
    <submittedName>
        <fullName evidence="1">Uncharacterized protein</fullName>
    </submittedName>
</protein>
<dbReference type="AlphaFoldDB" id="A0A645IX35"/>
<comment type="caution">
    <text evidence="1">The sequence shown here is derived from an EMBL/GenBank/DDBJ whole genome shotgun (WGS) entry which is preliminary data.</text>
</comment>
<proteinExistence type="predicted"/>
<organism evidence="1">
    <name type="scientific">bioreactor metagenome</name>
    <dbReference type="NCBI Taxonomy" id="1076179"/>
    <lineage>
        <taxon>unclassified sequences</taxon>
        <taxon>metagenomes</taxon>
        <taxon>ecological metagenomes</taxon>
    </lineage>
</organism>
<evidence type="ECO:0000313" key="1">
    <source>
        <dbReference type="EMBL" id="MPN55985.1"/>
    </source>
</evidence>
<dbReference type="EMBL" id="VSSQ01125826">
    <property type="protein sequence ID" value="MPN55985.1"/>
    <property type="molecule type" value="Genomic_DNA"/>
</dbReference>
<accession>A0A645IX35</accession>
<name>A0A645IX35_9ZZZZ</name>